<dbReference type="InterPro" id="IPR008638">
    <property type="entry name" value="FhaB/CdiA-like_TPS"/>
</dbReference>
<proteinExistence type="predicted"/>
<dbReference type="SMART" id="SM00912">
    <property type="entry name" value="Haemagg_act"/>
    <property type="match status" value="1"/>
</dbReference>
<dbReference type="RefSeq" id="WP_382233172.1">
    <property type="nucleotide sequence ID" value="NZ_JBHTCC010000001.1"/>
</dbReference>
<name>A0ABW2J4L3_9BURK</name>
<feature type="domain" description="Filamentous haemagglutinin FhaB/tRNA nuclease CdiA-like TPS" evidence="3">
    <location>
        <begin position="41"/>
        <end position="152"/>
    </location>
</feature>
<dbReference type="SUPFAM" id="SSF51126">
    <property type="entry name" value="Pectin lyase-like"/>
    <property type="match status" value="1"/>
</dbReference>
<dbReference type="InterPro" id="IPR011050">
    <property type="entry name" value="Pectin_lyase_fold/virulence"/>
</dbReference>
<feature type="chain" id="PRO_5045103494" evidence="2">
    <location>
        <begin position="44"/>
        <end position="786"/>
    </location>
</feature>
<evidence type="ECO:0000313" key="4">
    <source>
        <dbReference type="EMBL" id="MFC7298051.1"/>
    </source>
</evidence>
<evidence type="ECO:0000256" key="2">
    <source>
        <dbReference type="SAM" id="SignalP"/>
    </source>
</evidence>
<accession>A0ABW2J4L3</accession>
<dbReference type="EMBL" id="JBHTCC010000001">
    <property type="protein sequence ID" value="MFC7298051.1"/>
    <property type="molecule type" value="Genomic_DNA"/>
</dbReference>
<dbReference type="PANTHER" id="PTHR12338:SF5">
    <property type="entry name" value="ANTIGEN 43-RELATED"/>
    <property type="match status" value="1"/>
</dbReference>
<dbReference type="Proteomes" id="UP001596379">
    <property type="component" value="Unassembled WGS sequence"/>
</dbReference>
<keyword evidence="2" id="KW-0732">Signal</keyword>
<dbReference type="Pfam" id="PF05860">
    <property type="entry name" value="TPS"/>
    <property type="match status" value="1"/>
</dbReference>
<dbReference type="Gene3D" id="2.160.20.10">
    <property type="entry name" value="Single-stranded right-handed beta-helix, Pectin lyase-like"/>
    <property type="match status" value="1"/>
</dbReference>
<dbReference type="NCBIfam" id="TIGR01901">
    <property type="entry name" value="adhes_NPXG"/>
    <property type="match status" value="1"/>
</dbReference>
<protein>
    <submittedName>
        <fullName evidence="4">Filamentous hemagglutinin N-terminal domain-containing protein</fullName>
    </submittedName>
</protein>
<dbReference type="InterPro" id="IPR050909">
    <property type="entry name" value="Bact_Autotransporter_VF"/>
</dbReference>
<evidence type="ECO:0000259" key="3">
    <source>
        <dbReference type="SMART" id="SM00912"/>
    </source>
</evidence>
<organism evidence="4 5">
    <name type="scientific">Herminiimonas aquatilis</name>
    <dbReference type="NCBI Taxonomy" id="345342"/>
    <lineage>
        <taxon>Bacteria</taxon>
        <taxon>Pseudomonadati</taxon>
        <taxon>Pseudomonadota</taxon>
        <taxon>Betaproteobacteria</taxon>
        <taxon>Burkholderiales</taxon>
        <taxon>Oxalobacteraceae</taxon>
        <taxon>Herminiimonas</taxon>
    </lineage>
</organism>
<evidence type="ECO:0000313" key="5">
    <source>
        <dbReference type="Proteomes" id="UP001596379"/>
    </source>
</evidence>
<dbReference type="PANTHER" id="PTHR12338">
    <property type="entry name" value="AUTOTRANSPORTER"/>
    <property type="match status" value="1"/>
</dbReference>
<keyword evidence="5" id="KW-1185">Reference proteome</keyword>
<evidence type="ECO:0000256" key="1">
    <source>
        <dbReference type="SAM" id="MobiDB-lite"/>
    </source>
</evidence>
<comment type="caution">
    <text evidence="4">The sequence shown here is derived from an EMBL/GenBank/DDBJ whole genome shotgun (WGS) entry which is preliminary data.</text>
</comment>
<dbReference type="InterPro" id="IPR012334">
    <property type="entry name" value="Pectin_lyas_fold"/>
</dbReference>
<feature type="region of interest" description="Disordered" evidence="1">
    <location>
        <begin position="737"/>
        <end position="786"/>
    </location>
</feature>
<reference evidence="5" key="1">
    <citation type="journal article" date="2019" name="Int. J. Syst. Evol. Microbiol.">
        <title>The Global Catalogue of Microorganisms (GCM) 10K type strain sequencing project: providing services to taxonomists for standard genome sequencing and annotation.</title>
        <authorList>
            <consortium name="The Broad Institute Genomics Platform"/>
            <consortium name="The Broad Institute Genome Sequencing Center for Infectious Disease"/>
            <person name="Wu L."/>
            <person name="Ma J."/>
        </authorList>
    </citation>
    <scope>NUCLEOTIDE SEQUENCE [LARGE SCALE GENOMIC DNA]</scope>
    <source>
        <strain evidence="5">CCUG 36956</strain>
    </source>
</reference>
<feature type="signal peptide" evidence="2">
    <location>
        <begin position="1"/>
        <end position="43"/>
    </location>
</feature>
<sequence>MKITPMTMTRTLMTPYSLPLSMRPKLLLLLLAACMGISGVAQAAPSDPTVVNGQVTFSQQGNVFSITNSPNAIINWGSFSIAQGEIVRFLQQSGNSAVLNRITGQDPSRIMGALQSNGRVYLINPNGILFGGGAQINVNGLVASTLDIGNADFIAGKNKFFSGATAGSVVNEGAITTPSGGKVFLIAPDVTNSGLITSPQGEVVLAAGHSVQLADSSNPGMHVVVSAPEDQAINIGEVIAQGGKIGIYGALVNQRGTLNANSAVVGENGKIILKATRTTLLEAGSLTTATGAGNGGEVQVLGEKVGLMGDALLDVSGQNGGGTALIGGDYQGKNAAVMNAEQVFVGKDAVIKADAIASGDGGKVIVWGNQTAQVYGSIFARGGAQSGNGGFIETSSHYLDVAGIRVNAGAANGKKGQWLLDPENILVAGDGAQTLNQVSAFASLPGEDTEIDAALLSIANADVILQATHNITFYAGVNNTNGVNLTAQAGNNIIVQSIVSFTGDITLAANHNGAGTASGTGIVNLSDGIVNAGGIRTITDYLNPPVEPPVTPPTATTINQCVANPTLRGCSVILPPTQSFPPNPVQQALNSTVNIINTVTTNVNPAAAQLNAIPKTGNPTTSTVPTPADAAVKASAEAAAKAASDAAARSAADAAAKVAADAAARAVAESAAAEAVAKAMQAAANQAATDAAAKAAADAAAQAAADAAAKAASDAAFMAATEAAAKAAADAAADAADKSAAEAKIAEENVKQADEKKAADKTDTKEVASNEKTGTKNEPVKKMYCN</sequence>
<gene>
    <name evidence="4" type="ORF">ACFQO0_06350</name>
</gene>